<organism evidence="7">
    <name type="scientific">hydrothermal vent metagenome</name>
    <dbReference type="NCBI Taxonomy" id="652676"/>
    <lineage>
        <taxon>unclassified sequences</taxon>
        <taxon>metagenomes</taxon>
        <taxon>ecological metagenomes</taxon>
    </lineage>
</organism>
<dbReference type="Gene3D" id="3.10.50.40">
    <property type="match status" value="1"/>
</dbReference>
<feature type="domain" description="PpiC" evidence="6">
    <location>
        <begin position="184"/>
        <end position="273"/>
    </location>
</feature>
<protein>
    <recommendedName>
        <fullName evidence="2">peptidylprolyl isomerase</fullName>
        <ecNumber evidence="2">5.2.1.8</ecNumber>
    </recommendedName>
</protein>
<dbReference type="EMBL" id="UOGE01000020">
    <property type="protein sequence ID" value="VAX17225.1"/>
    <property type="molecule type" value="Genomic_DNA"/>
</dbReference>
<name>A0A3B1CEP4_9ZZZZ</name>
<dbReference type="Pfam" id="PF00639">
    <property type="entry name" value="Rotamase"/>
    <property type="match status" value="1"/>
</dbReference>
<evidence type="ECO:0000313" key="7">
    <source>
        <dbReference type="EMBL" id="VAX17225.1"/>
    </source>
</evidence>
<evidence type="ECO:0000256" key="4">
    <source>
        <dbReference type="ARBA" id="ARBA00023110"/>
    </source>
</evidence>
<keyword evidence="3" id="KW-0732">Signal</keyword>
<dbReference type="SUPFAM" id="SSF54534">
    <property type="entry name" value="FKBP-like"/>
    <property type="match status" value="1"/>
</dbReference>
<comment type="catalytic activity">
    <reaction evidence="1">
        <text>[protein]-peptidylproline (omega=180) = [protein]-peptidylproline (omega=0)</text>
        <dbReference type="Rhea" id="RHEA:16237"/>
        <dbReference type="Rhea" id="RHEA-COMP:10747"/>
        <dbReference type="Rhea" id="RHEA-COMP:10748"/>
        <dbReference type="ChEBI" id="CHEBI:83833"/>
        <dbReference type="ChEBI" id="CHEBI:83834"/>
        <dbReference type="EC" id="5.2.1.8"/>
    </reaction>
</comment>
<keyword evidence="4" id="KW-0697">Rotamase</keyword>
<dbReference type="EC" id="5.2.1.8" evidence="2"/>
<dbReference type="InterPro" id="IPR000297">
    <property type="entry name" value="PPIase_PpiC"/>
</dbReference>
<dbReference type="InterPro" id="IPR046357">
    <property type="entry name" value="PPIase_dom_sf"/>
</dbReference>
<gene>
    <name evidence="7" type="ORF">MNBD_NITROSPINAE02-1600</name>
</gene>
<evidence type="ECO:0000256" key="5">
    <source>
        <dbReference type="ARBA" id="ARBA00023235"/>
    </source>
</evidence>
<evidence type="ECO:0000256" key="1">
    <source>
        <dbReference type="ARBA" id="ARBA00000971"/>
    </source>
</evidence>
<dbReference type="Gene3D" id="1.10.4030.10">
    <property type="entry name" value="Porin chaperone SurA, peptide-binding domain"/>
    <property type="match status" value="1"/>
</dbReference>
<dbReference type="PANTHER" id="PTHR47245:SF1">
    <property type="entry name" value="FOLDASE PROTEIN PRSA"/>
    <property type="match status" value="1"/>
</dbReference>
<sequence length="327" mass="37133">MTGIFGRAVLVLGFVVFSGALLTGCENIGGSKGSESPDLNSTIAEVGARKVTLGDLEHEVKRYKTLFKITDDQGRDQGEALRKAILTRLIDNLVLEVEADRLAITVSDSDLETEVASLLGKYDTARLGLILTENEMSYDEWEKSLIERIRTRKLTVKEIDSNITVSEEEIKEYFQEHASEFLWPMRVRALQIMVGDEAKAEKIRKRLVNKADFATIAKETSQSPDAASGGDLGYFSRGQMPPEFEEAVFNLKEGEISEVIKSIYGFHIFKVIKKKKLRPMKYNEAHERIRTLIFEKKREEVFVNWTKKLKKRVKIKVYPFQLSSASQ</sequence>
<evidence type="ECO:0000256" key="3">
    <source>
        <dbReference type="ARBA" id="ARBA00022729"/>
    </source>
</evidence>
<dbReference type="SUPFAM" id="SSF109998">
    <property type="entry name" value="Triger factor/SurA peptide-binding domain-like"/>
    <property type="match status" value="1"/>
</dbReference>
<dbReference type="PROSITE" id="PS50198">
    <property type="entry name" value="PPIC_PPIASE_2"/>
    <property type="match status" value="1"/>
</dbReference>
<reference evidence="7" key="1">
    <citation type="submission" date="2018-06" db="EMBL/GenBank/DDBJ databases">
        <authorList>
            <person name="Zhirakovskaya E."/>
        </authorList>
    </citation>
    <scope>NUCLEOTIDE SEQUENCE</scope>
</reference>
<dbReference type="PANTHER" id="PTHR47245">
    <property type="entry name" value="PEPTIDYLPROLYL ISOMERASE"/>
    <property type="match status" value="1"/>
</dbReference>
<proteinExistence type="predicted"/>
<dbReference type="Pfam" id="PF13624">
    <property type="entry name" value="SurA_N_3"/>
    <property type="match status" value="1"/>
</dbReference>
<dbReference type="InterPro" id="IPR050245">
    <property type="entry name" value="PrsA_foldase"/>
</dbReference>
<evidence type="ECO:0000256" key="2">
    <source>
        <dbReference type="ARBA" id="ARBA00013194"/>
    </source>
</evidence>
<dbReference type="InterPro" id="IPR027304">
    <property type="entry name" value="Trigger_fact/SurA_dom_sf"/>
</dbReference>
<dbReference type="AlphaFoldDB" id="A0A3B1CEP4"/>
<keyword evidence="5 7" id="KW-0413">Isomerase</keyword>
<accession>A0A3B1CEP4</accession>
<dbReference type="GO" id="GO:0003755">
    <property type="term" value="F:peptidyl-prolyl cis-trans isomerase activity"/>
    <property type="evidence" value="ECO:0007669"/>
    <property type="project" value="UniProtKB-KW"/>
</dbReference>
<dbReference type="PROSITE" id="PS51257">
    <property type="entry name" value="PROKAR_LIPOPROTEIN"/>
    <property type="match status" value="1"/>
</dbReference>
<evidence type="ECO:0000259" key="6">
    <source>
        <dbReference type="PROSITE" id="PS50198"/>
    </source>
</evidence>